<keyword evidence="2" id="KW-0255">Endonuclease</keyword>
<organism evidence="2 3">
    <name type="scientific">Micromonospora olivasterospora</name>
    <dbReference type="NCBI Taxonomy" id="1880"/>
    <lineage>
        <taxon>Bacteria</taxon>
        <taxon>Bacillati</taxon>
        <taxon>Actinomycetota</taxon>
        <taxon>Actinomycetes</taxon>
        <taxon>Micromonosporales</taxon>
        <taxon>Micromonosporaceae</taxon>
        <taxon>Micromonospora</taxon>
    </lineage>
</organism>
<dbReference type="PANTHER" id="PTHR33627">
    <property type="entry name" value="TRANSPOSASE"/>
    <property type="match status" value="1"/>
</dbReference>
<comment type="caution">
    <text evidence="2">The sequence shown here is derived from an EMBL/GenBank/DDBJ whole genome shotgun (WGS) entry which is preliminary data.</text>
</comment>
<evidence type="ECO:0000259" key="1">
    <source>
        <dbReference type="Pfam" id="PF13546"/>
    </source>
</evidence>
<name>A0A562I999_MICOL</name>
<gene>
    <name evidence="2" type="ORF">JD77_02186</name>
</gene>
<dbReference type="AlphaFoldDB" id="A0A562I999"/>
<dbReference type="GO" id="GO:0004519">
    <property type="term" value="F:endonuclease activity"/>
    <property type="evidence" value="ECO:0007669"/>
    <property type="project" value="UniProtKB-KW"/>
</dbReference>
<dbReference type="SUPFAM" id="SSF53098">
    <property type="entry name" value="Ribonuclease H-like"/>
    <property type="match status" value="1"/>
</dbReference>
<protein>
    <submittedName>
        <fullName evidence="2">DDE superfamily endonuclease</fullName>
    </submittedName>
</protein>
<dbReference type="Proteomes" id="UP000319825">
    <property type="component" value="Unassembled WGS sequence"/>
</dbReference>
<evidence type="ECO:0000313" key="2">
    <source>
        <dbReference type="EMBL" id="TWH67214.1"/>
    </source>
</evidence>
<reference evidence="2 3" key="1">
    <citation type="submission" date="2019-07" db="EMBL/GenBank/DDBJ databases">
        <title>R&amp;d 2014.</title>
        <authorList>
            <person name="Klenk H.-P."/>
        </authorList>
    </citation>
    <scope>NUCLEOTIDE SEQUENCE [LARGE SCALE GENOMIC DNA]</scope>
    <source>
        <strain evidence="2 3">DSM 43868</strain>
    </source>
</reference>
<proteinExistence type="predicted"/>
<feature type="domain" description="Transposase IS701-like DDE" evidence="1">
    <location>
        <begin position="16"/>
        <end position="149"/>
    </location>
</feature>
<dbReference type="PANTHER" id="PTHR33627:SF1">
    <property type="entry name" value="TRANSPOSASE"/>
    <property type="match status" value="1"/>
</dbReference>
<dbReference type="InterPro" id="IPR038721">
    <property type="entry name" value="IS701-like_DDE_dom"/>
</dbReference>
<dbReference type="InterPro" id="IPR012337">
    <property type="entry name" value="RNaseH-like_sf"/>
</dbReference>
<keyword evidence="2" id="KW-0378">Hydrolase</keyword>
<evidence type="ECO:0000313" key="3">
    <source>
        <dbReference type="Proteomes" id="UP000319825"/>
    </source>
</evidence>
<dbReference type="InterPro" id="IPR039365">
    <property type="entry name" value="IS701-like"/>
</dbReference>
<accession>A0A562I999</accession>
<dbReference type="EMBL" id="VLKE01000001">
    <property type="protein sequence ID" value="TWH67214.1"/>
    <property type="molecule type" value="Genomic_DNA"/>
</dbReference>
<keyword evidence="2" id="KW-0540">Nuclease</keyword>
<dbReference type="Pfam" id="PF13546">
    <property type="entry name" value="DDE_5"/>
    <property type="match status" value="1"/>
</dbReference>
<keyword evidence="3" id="KW-1185">Reference proteome</keyword>
<sequence>MRPRLVEFTAAMLDGAVRRSDQRVKGELYMRGLLTDGARKSMQPMAERLGVDHQQLQQFITSSTWDYTAVRANVARWAVDAIDPAAYVIDDSGFPKDGTASPCVARQYSGTLGKTGNCQIGVSVQAVTDTASVAANWRLFCPRSWDDTMVNTVAFSAVSGRQAPFRRL</sequence>